<feature type="signal peptide" evidence="1">
    <location>
        <begin position="1"/>
        <end position="29"/>
    </location>
</feature>
<protein>
    <submittedName>
        <fullName evidence="2">Uncharacterized protein</fullName>
    </submittedName>
</protein>
<keyword evidence="3" id="KW-1185">Reference proteome</keyword>
<organism evidence="2 3">
    <name type="scientific">Orchesella dallaii</name>
    <dbReference type="NCBI Taxonomy" id="48710"/>
    <lineage>
        <taxon>Eukaryota</taxon>
        <taxon>Metazoa</taxon>
        <taxon>Ecdysozoa</taxon>
        <taxon>Arthropoda</taxon>
        <taxon>Hexapoda</taxon>
        <taxon>Collembola</taxon>
        <taxon>Entomobryomorpha</taxon>
        <taxon>Entomobryoidea</taxon>
        <taxon>Orchesellidae</taxon>
        <taxon>Orchesellinae</taxon>
        <taxon>Orchesella</taxon>
    </lineage>
</organism>
<accession>A0ABP1PSY5</accession>
<evidence type="ECO:0000313" key="3">
    <source>
        <dbReference type="Proteomes" id="UP001642540"/>
    </source>
</evidence>
<gene>
    <name evidence="2" type="ORF">ODALV1_LOCUS2840</name>
</gene>
<dbReference type="EMBL" id="CAXLJM020000007">
    <property type="protein sequence ID" value="CAL8074266.1"/>
    <property type="molecule type" value="Genomic_DNA"/>
</dbReference>
<proteinExistence type="predicted"/>
<reference evidence="2 3" key="1">
    <citation type="submission" date="2024-08" db="EMBL/GenBank/DDBJ databases">
        <authorList>
            <person name="Cucini C."/>
            <person name="Frati F."/>
        </authorList>
    </citation>
    <scope>NUCLEOTIDE SEQUENCE [LARGE SCALE GENOMIC DNA]</scope>
</reference>
<evidence type="ECO:0000256" key="1">
    <source>
        <dbReference type="SAM" id="SignalP"/>
    </source>
</evidence>
<comment type="caution">
    <text evidence="2">The sequence shown here is derived from an EMBL/GenBank/DDBJ whole genome shotgun (WGS) entry which is preliminary data.</text>
</comment>
<sequence>MVSIRKQSPASQILVSAFVLSVTVNLVQSRSAENLRIMRLPSSVTNSSDQQSQSPAVVRISRGTYNNLEHKNYHPQPQIQLSTWSQQGLKPMPMKAYYRKKKVDTQKFRECIFFQLCPKTDCFHYGRFSKCA</sequence>
<dbReference type="Proteomes" id="UP001642540">
    <property type="component" value="Unassembled WGS sequence"/>
</dbReference>
<name>A0ABP1PSY5_9HEXA</name>
<evidence type="ECO:0000313" key="2">
    <source>
        <dbReference type="EMBL" id="CAL8074266.1"/>
    </source>
</evidence>
<keyword evidence="1" id="KW-0732">Signal</keyword>
<feature type="chain" id="PRO_5046059935" evidence="1">
    <location>
        <begin position="30"/>
        <end position="132"/>
    </location>
</feature>